<dbReference type="PANTHER" id="PTHR22916:SF3">
    <property type="entry name" value="UDP-GLCNAC:BETAGAL BETA-1,3-N-ACETYLGLUCOSAMINYLTRANSFERASE-LIKE PROTEIN 1"/>
    <property type="match status" value="1"/>
</dbReference>
<dbReference type="CDD" id="cd00761">
    <property type="entry name" value="Glyco_tranf_GTA_type"/>
    <property type="match status" value="1"/>
</dbReference>
<evidence type="ECO:0000259" key="2">
    <source>
        <dbReference type="Pfam" id="PF00535"/>
    </source>
</evidence>
<name>A0A6H1PAH6_PRIMG</name>
<reference evidence="3 4" key="1">
    <citation type="submission" date="2020-04" db="EMBL/GenBank/DDBJ databases">
        <title>Genome-Wide Identification of 5-Methylcytosine Sites in Bacterial Genomes By High-Throughput Sequencing of MspJI Restriction Fragments.</title>
        <authorList>
            <person name="Wu V."/>
        </authorList>
    </citation>
    <scope>NUCLEOTIDE SEQUENCE [LARGE SCALE GENOMIC DNA]</scope>
    <source>
        <strain evidence="3 4">S2</strain>
    </source>
</reference>
<dbReference type="AlphaFoldDB" id="A0A6H1PAH6"/>
<gene>
    <name evidence="3" type="ORF">HFZ78_29800</name>
</gene>
<accession>A0A6H1PAH6</accession>
<comment type="similarity">
    <text evidence="1">Belongs to the glycosyltransferase 2 family.</text>
</comment>
<dbReference type="FunFam" id="3.90.550.10:FF:000130">
    <property type="entry name" value="Family 2 glycosyl transferase"/>
    <property type="match status" value="1"/>
</dbReference>
<sequence length="257" mass="29528">MEYSTEAAVSIITPTYNASKFITETIHSVKEQTFTNWEMIIVDDCSSDNTVDIVKQEMVHDSRIKLFELKENSGPANARNRAIAAAKGNYLAFLDSDDLWLPQKLERQVVFMEENDLAFSYTDYRIMNENGEKTDVVFRVPPKLEYKSLLKNTMIGTLTVLLDKRKVGVVQMPLYRDCSEDFGLWLSILSKGIHAYGLNEELAIYRKCVHSLSSNKLKSAQKTWNTYRKVQKINIAAALWYFVNYSLHAFKKHAKTS</sequence>
<dbReference type="EMBL" id="CP051128">
    <property type="protein sequence ID" value="QIZ10387.1"/>
    <property type="molecule type" value="Genomic_DNA"/>
</dbReference>
<proteinExistence type="inferred from homology"/>
<dbReference type="PANTHER" id="PTHR22916">
    <property type="entry name" value="GLYCOSYLTRANSFERASE"/>
    <property type="match status" value="1"/>
</dbReference>
<evidence type="ECO:0000313" key="4">
    <source>
        <dbReference type="Proteomes" id="UP000501868"/>
    </source>
</evidence>
<dbReference type="Gene3D" id="3.90.550.10">
    <property type="entry name" value="Spore Coat Polysaccharide Biosynthesis Protein SpsA, Chain A"/>
    <property type="match status" value="1"/>
</dbReference>
<evidence type="ECO:0000313" key="3">
    <source>
        <dbReference type="EMBL" id="QIZ10387.1"/>
    </source>
</evidence>
<dbReference type="Proteomes" id="UP000501868">
    <property type="component" value="Chromosome"/>
</dbReference>
<keyword evidence="3" id="KW-0808">Transferase</keyword>
<dbReference type="GO" id="GO:0016758">
    <property type="term" value="F:hexosyltransferase activity"/>
    <property type="evidence" value="ECO:0007669"/>
    <property type="project" value="UniProtKB-ARBA"/>
</dbReference>
<dbReference type="Pfam" id="PF00535">
    <property type="entry name" value="Glycos_transf_2"/>
    <property type="match status" value="1"/>
</dbReference>
<protein>
    <submittedName>
        <fullName evidence="3">Glycosyltransferase family 2 protein</fullName>
    </submittedName>
</protein>
<dbReference type="InterPro" id="IPR029044">
    <property type="entry name" value="Nucleotide-diphossugar_trans"/>
</dbReference>
<dbReference type="InterPro" id="IPR001173">
    <property type="entry name" value="Glyco_trans_2-like"/>
</dbReference>
<organism evidence="3 4">
    <name type="scientific">Priestia megaterium</name>
    <name type="common">Bacillus megaterium</name>
    <dbReference type="NCBI Taxonomy" id="1404"/>
    <lineage>
        <taxon>Bacteria</taxon>
        <taxon>Bacillati</taxon>
        <taxon>Bacillota</taxon>
        <taxon>Bacilli</taxon>
        <taxon>Bacillales</taxon>
        <taxon>Bacillaceae</taxon>
        <taxon>Priestia</taxon>
    </lineage>
</organism>
<reference evidence="3 4" key="2">
    <citation type="submission" date="2020-04" db="EMBL/GenBank/DDBJ databases">
        <authorList>
            <person name="Fomenkov A."/>
            <person name="Anton B.P."/>
            <person name="Roberts R.J."/>
        </authorList>
    </citation>
    <scope>NUCLEOTIDE SEQUENCE [LARGE SCALE GENOMIC DNA]</scope>
    <source>
        <strain evidence="3 4">S2</strain>
    </source>
</reference>
<evidence type="ECO:0000256" key="1">
    <source>
        <dbReference type="ARBA" id="ARBA00006739"/>
    </source>
</evidence>
<feature type="domain" description="Glycosyltransferase 2-like" evidence="2">
    <location>
        <begin position="10"/>
        <end position="153"/>
    </location>
</feature>
<dbReference type="SUPFAM" id="SSF53448">
    <property type="entry name" value="Nucleotide-diphospho-sugar transferases"/>
    <property type="match status" value="1"/>
</dbReference>